<evidence type="ECO:0000313" key="5">
    <source>
        <dbReference type="Proteomes" id="UP000388235"/>
    </source>
</evidence>
<keyword evidence="2" id="KW-0732">Signal</keyword>
<proteinExistence type="predicted"/>
<feature type="domain" description="LysM" evidence="3">
    <location>
        <begin position="184"/>
        <end position="241"/>
    </location>
</feature>
<dbReference type="Pfam" id="PF01476">
    <property type="entry name" value="LysM"/>
    <property type="match status" value="1"/>
</dbReference>
<accession>A0A5Q2Q707</accession>
<dbReference type="OrthoDB" id="5298707at2"/>
<dbReference type="InterPro" id="IPR036779">
    <property type="entry name" value="LysM_dom_sf"/>
</dbReference>
<dbReference type="KEGG" id="llp:GH975_03375"/>
<name>A0A5Q2Q707_9GAMM</name>
<keyword evidence="5" id="KW-1185">Reference proteome</keyword>
<dbReference type="InterPro" id="IPR018392">
    <property type="entry name" value="LysM"/>
</dbReference>
<evidence type="ECO:0000256" key="1">
    <source>
        <dbReference type="SAM" id="Coils"/>
    </source>
</evidence>
<dbReference type="AlphaFoldDB" id="A0A5Q2Q707"/>
<organism evidence="4 5">
    <name type="scientific">Litorivicinus lipolyticus</name>
    <dbReference type="NCBI Taxonomy" id="418701"/>
    <lineage>
        <taxon>Bacteria</taxon>
        <taxon>Pseudomonadati</taxon>
        <taxon>Pseudomonadota</taxon>
        <taxon>Gammaproteobacteria</taxon>
        <taxon>Oceanospirillales</taxon>
        <taxon>Litorivicinaceae</taxon>
        <taxon>Litorivicinus</taxon>
    </lineage>
</organism>
<feature type="coiled-coil region" evidence="1">
    <location>
        <begin position="287"/>
        <end position="314"/>
    </location>
</feature>
<dbReference type="CDD" id="cd00118">
    <property type="entry name" value="LysM"/>
    <property type="match status" value="1"/>
</dbReference>
<feature type="chain" id="PRO_5024408270" evidence="2">
    <location>
        <begin position="29"/>
        <end position="600"/>
    </location>
</feature>
<dbReference type="Pfam" id="PF25800">
    <property type="entry name" value="FimV_N"/>
    <property type="match status" value="1"/>
</dbReference>
<dbReference type="SMART" id="SM00257">
    <property type="entry name" value="LysM"/>
    <property type="match status" value="1"/>
</dbReference>
<evidence type="ECO:0000259" key="3">
    <source>
        <dbReference type="SMART" id="SM00257"/>
    </source>
</evidence>
<gene>
    <name evidence="4" type="ORF">GH975_03375</name>
</gene>
<keyword evidence="1" id="KW-0175">Coiled coil</keyword>
<reference evidence="4 5" key="1">
    <citation type="submission" date="2019-11" db="EMBL/GenBank/DDBJ databases">
        <authorList>
            <person name="Khan S.A."/>
            <person name="Jeon C.O."/>
            <person name="Chun B.H."/>
        </authorList>
    </citation>
    <scope>NUCLEOTIDE SEQUENCE [LARGE SCALE GENOMIC DNA]</scope>
    <source>
        <strain evidence="4 5">IMCC 1097</strain>
    </source>
</reference>
<dbReference type="EMBL" id="CP045871">
    <property type="protein sequence ID" value="QGG79658.1"/>
    <property type="molecule type" value="Genomic_DNA"/>
</dbReference>
<dbReference type="RefSeq" id="WP_153713162.1">
    <property type="nucleotide sequence ID" value="NZ_CP045871.1"/>
</dbReference>
<dbReference type="Proteomes" id="UP000388235">
    <property type="component" value="Chromosome"/>
</dbReference>
<dbReference type="InterPro" id="IPR057840">
    <property type="entry name" value="FimV_N"/>
</dbReference>
<sequence length="600" mass="63753">MKRILQKAPALRGLSVAIALAMAANAHALRLSDIEIGSYLDQPLKARVQIRGASADALASLVTTLASREAFERAGIQRADALANMTFDVDPNGRYLYIQTDQPVREPFMLFLVRGDWNDGSLTREYALLLDLPTAASAAKFDLPNFGLADTVKPFAKPDKPIATKPAVVKAADVVEQALSNTREVVVKSGDTLGRIARRYFDPTFAADVGAFTQALFELNPSAFINGNINLIRAGAELRLPSLPAPNTPTLVADQADVELPGVALETSASGGLRLVTQNTLVEDTETEYLRQRIQTLELQLAQLQANNASRTEVGNLIAEATGTALTPLPVATPNPAASAMVADDVDVADDLVTAALPIAPVAPLAPLAPVAVAPSAPATPIASITKASPAAAAPAANTIKTIAVLAQDNLTNPWAQSGLGALLTALLGWFAWGRRSKTRFVPAAELAEPAPVFEEAPAQPMAATPRPPFGGTSELLETCAVWVGYSQIDQAIRVLDDVIERDDNRTDPRIVARKNDVLARFRPDELDEFVTTSKARWASNPTLLAALGQSHSIPTPAAPATLHDRPEDLGEIDMGLTPLPGETRLDSIEFTLDLNDTRS</sequence>
<feature type="signal peptide" evidence="2">
    <location>
        <begin position="1"/>
        <end position="28"/>
    </location>
</feature>
<evidence type="ECO:0000256" key="2">
    <source>
        <dbReference type="SAM" id="SignalP"/>
    </source>
</evidence>
<protein>
    <submittedName>
        <fullName evidence="4">LysM peptidoglycan-binding domain-containing protein</fullName>
    </submittedName>
</protein>
<dbReference type="Gene3D" id="3.10.350.10">
    <property type="entry name" value="LysM domain"/>
    <property type="match status" value="1"/>
</dbReference>
<evidence type="ECO:0000313" key="4">
    <source>
        <dbReference type="EMBL" id="QGG79658.1"/>
    </source>
</evidence>